<evidence type="ECO:0008006" key="3">
    <source>
        <dbReference type="Google" id="ProtNLM"/>
    </source>
</evidence>
<name>A0A1F6T864_9PROT</name>
<comment type="caution">
    <text evidence="1">The sequence shown here is derived from an EMBL/GenBank/DDBJ whole genome shotgun (WGS) entry which is preliminary data.</text>
</comment>
<evidence type="ECO:0000313" key="1">
    <source>
        <dbReference type="EMBL" id="OGI41308.1"/>
    </source>
</evidence>
<dbReference type="Proteomes" id="UP000178379">
    <property type="component" value="Unassembled WGS sequence"/>
</dbReference>
<protein>
    <recommendedName>
        <fullName evidence="3">Outer membrane protein beta-barrel domain-containing protein</fullName>
    </recommendedName>
</protein>
<reference evidence="1 2" key="1">
    <citation type="journal article" date="2016" name="Nat. Commun.">
        <title>Thousands of microbial genomes shed light on interconnected biogeochemical processes in an aquifer system.</title>
        <authorList>
            <person name="Anantharaman K."/>
            <person name="Brown C.T."/>
            <person name="Hug L.A."/>
            <person name="Sharon I."/>
            <person name="Castelle C.J."/>
            <person name="Probst A.J."/>
            <person name="Thomas B.C."/>
            <person name="Singh A."/>
            <person name="Wilkins M.J."/>
            <person name="Karaoz U."/>
            <person name="Brodie E.L."/>
            <person name="Williams K.H."/>
            <person name="Hubbard S.S."/>
            <person name="Banfield J.F."/>
        </authorList>
    </citation>
    <scope>NUCLEOTIDE SEQUENCE [LARGE SCALE GENOMIC DNA]</scope>
</reference>
<dbReference type="EMBL" id="MFSQ01000018">
    <property type="protein sequence ID" value="OGI41308.1"/>
    <property type="molecule type" value="Genomic_DNA"/>
</dbReference>
<accession>A0A1F6T864</accession>
<dbReference type="AlphaFoldDB" id="A0A1F6T864"/>
<sequence>MLVFGYDAGGDELYRVSFVSGESSPVNANQGFALSAGALLYNTDTLRWQTQITAGVKYKPINAKNGDATWTAFPLEVIEFLNTDMFRFGAGVTYQMNPKLRTGGVLSGHDADFDNALGYIFQIGFRNGRRQRFSVDFRYTAIAYSGDIDAAGGKQRITNVGGGSLGFYIATTFLFPD</sequence>
<organism evidence="1 2">
    <name type="scientific">Candidatus Muproteobacteria bacterium RBG_16_62_13</name>
    <dbReference type="NCBI Taxonomy" id="1817756"/>
    <lineage>
        <taxon>Bacteria</taxon>
        <taxon>Pseudomonadati</taxon>
        <taxon>Pseudomonadota</taxon>
        <taxon>Candidatus Muproteobacteria</taxon>
    </lineage>
</organism>
<proteinExistence type="predicted"/>
<evidence type="ECO:0000313" key="2">
    <source>
        <dbReference type="Proteomes" id="UP000178379"/>
    </source>
</evidence>
<gene>
    <name evidence="1" type="ORF">A2140_02790</name>
</gene>